<feature type="domain" description="PAS" evidence="19">
    <location>
        <begin position="604"/>
        <end position="642"/>
    </location>
</feature>
<comment type="catalytic activity">
    <reaction evidence="1">
        <text>ATP + protein L-histidine = ADP + protein N-phospho-L-histidine.</text>
        <dbReference type="EC" id="2.7.13.3"/>
    </reaction>
</comment>
<feature type="domain" description="PAC" evidence="20">
    <location>
        <begin position="416"/>
        <end position="468"/>
    </location>
</feature>
<evidence type="ECO:0000256" key="11">
    <source>
        <dbReference type="ARBA" id="ARBA00022989"/>
    </source>
</evidence>
<evidence type="ECO:0000256" key="6">
    <source>
        <dbReference type="ARBA" id="ARBA00022679"/>
    </source>
</evidence>
<comment type="caution">
    <text evidence="22">The sequence shown here is derived from an EMBL/GenBank/DDBJ whole genome shotgun (WGS) entry which is preliminary data.</text>
</comment>
<evidence type="ECO:0000313" key="23">
    <source>
        <dbReference type="Proteomes" id="UP000233256"/>
    </source>
</evidence>
<dbReference type="SUPFAM" id="SSF47384">
    <property type="entry name" value="Homodimeric domain of signal transducing histidine kinase"/>
    <property type="match status" value="1"/>
</dbReference>
<dbReference type="InterPro" id="IPR036641">
    <property type="entry name" value="HPT_dom_sf"/>
</dbReference>
<dbReference type="SMART" id="SM00091">
    <property type="entry name" value="PAS"/>
    <property type="match status" value="4"/>
</dbReference>
<dbReference type="SUPFAM" id="SSF52172">
    <property type="entry name" value="CheY-like"/>
    <property type="match status" value="1"/>
</dbReference>
<dbReference type="InterPro" id="IPR005467">
    <property type="entry name" value="His_kinase_dom"/>
</dbReference>
<dbReference type="Pfam" id="PF13188">
    <property type="entry name" value="PAS_8"/>
    <property type="match status" value="3"/>
</dbReference>
<evidence type="ECO:0000256" key="2">
    <source>
        <dbReference type="ARBA" id="ARBA00004651"/>
    </source>
</evidence>
<keyword evidence="14" id="KW-0131">Cell cycle</keyword>
<dbReference type="InterPro" id="IPR036890">
    <property type="entry name" value="HATPase_C_sf"/>
</dbReference>
<evidence type="ECO:0000259" key="21">
    <source>
        <dbReference type="PROSITE" id="PS50894"/>
    </source>
</evidence>
<evidence type="ECO:0000256" key="7">
    <source>
        <dbReference type="ARBA" id="ARBA00022692"/>
    </source>
</evidence>
<dbReference type="InterPro" id="IPR011006">
    <property type="entry name" value="CheY-like_superfamily"/>
</dbReference>
<dbReference type="Gene3D" id="1.20.120.160">
    <property type="entry name" value="HPT domain"/>
    <property type="match status" value="1"/>
</dbReference>
<evidence type="ECO:0000256" key="12">
    <source>
        <dbReference type="ARBA" id="ARBA00023012"/>
    </source>
</evidence>
<dbReference type="SUPFAM" id="SSF55781">
    <property type="entry name" value="GAF domain-like"/>
    <property type="match status" value="1"/>
</dbReference>
<name>A0A2N1PQV4_9BACT</name>
<keyword evidence="13" id="KW-0472">Membrane</keyword>
<dbReference type="InterPro" id="IPR036097">
    <property type="entry name" value="HisK_dim/P_sf"/>
</dbReference>
<feature type="domain" description="Histidine kinase" evidence="17">
    <location>
        <begin position="918"/>
        <end position="1145"/>
    </location>
</feature>
<dbReference type="InterPro" id="IPR029016">
    <property type="entry name" value="GAF-like_dom_sf"/>
</dbReference>
<evidence type="ECO:0000256" key="16">
    <source>
        <dbReference type="PROSITE-ProRule" id="PRU00169"/>
    </source>
</evidence>
<dbReference type="Pfam" id="PF00512">
    <property type="entry name" value="HisKA"/>
    <property type="match status" value="1"/>
</dbReference>
<keyword evidence="6" id="KW-0808">Transferase</keyword>
<dbReference type="InterPro" id="IPR004358">
    <property type="entry name" value="Sig_transdc_His_kin-like_C"/>
</dbReference>
<dbReference type="Pfam" id="PF01627">
    <property type="entry name" value="Hpt"/>
    <property type="match status" value="1"/>
</dbReference>
<dbReference type="PROSITE" id="PS50894">
    <property type="entry name" value="HPT"/>
    <property type="match status" value="1"/>
</dbReference>
<evidence type="ECO:0000256" key="14">
    <source>
        <dbReference type="ARBA" id="ARBA00023306"/>
    </source>
</evidence>
<dbReference type="PROSITE" id="PS50110">
    <property type="entry name" value="RESPONSE_REGULATORY"/>
    <property type="match status" value="1"/>
</dbReference>
<dbReference type="SUPFAM" id="SSF55785">
    <property type="entry name" value="PYP-like sensor domain (PAS domain)"/>
    <property type="match status" value="4"/>
</dbReference>
<evidence type="ECO:0000259" key="20">
    <source>
        <dbReference type="PROSITE" id="PS50113"/>
    </source>
</evidence>
<dbReference type="InterPro" id="IPR003661">
    <property type="entry name" value="HisK_dim/P_dom"/>
</dbReference>
<dbReference type="SMART" id="SM00387">
    <property type="entry name" value="HATPase_c"/>
    <property type="match status" value="1"/>
</dbReference>
<dbReference type="PANTHER" id="PTHR45339">
    <property type="entry name" value="HYBRID SIGNAL TRANSDUCTION HISTIDINE KINASE J"/>
    <property type="match status" value="1"/>
</dbReference>
<dbReference type="GO" id="GO:0005524">
    <property type="term" value="F:ATP binding"/>
    <property type="evidence" value="ECO:0007669"/>
    <property type="project" value="UniProtKB-KW"/>
</dbReference>
<dbReference type="GO" id="GO:0006355">
    <property type="term" value="P:regulation of DNA-templated transcription"/>
    <property type="evidence" value="ECO:0007669"/>
    <property type="project" value="InterPro"/>
</dbReference>
<keyword evidence="4" id="KW-1003">Cell membrane</keyword>
<dbReference type="Gene3D" id="3.30.565.10">
    <property type="entry name" value="Histidine kinase-like ATPase, C-terminal domain"/>
    <property type="match status" value="1"/>
</dbReference>
<evidence type="ECO:0000256" key="1">
    <source>
        <dbReference type="ARBA" id="ARBA00000085"/>
    </source>
</evidence>
<dbReference type="CDD" id="cd00082">
    <property type="entry name" value="HisKA"/>
    <property type="match status" value="1"/>
</dbReference>
<dbReference type="SMART" id="SM00086">
    <property type="entry name" value="PAC"/>
    <property type="match status" value="2"/>
</dbReference>
<dbReference type="PROSITE" id="PS50113">
    <property type="entry name" value="PAC"/>
    <property type="match status" value="1"/>
</dbReference>
<keyword evidence="12" id="KW-0902">Two-component regulatory system</keyword>
<proteinExistence type="predicted"/>
<evidence type="ECO:0000256" key="3">
    <source>
        <dbReference type="ARBA" id="ARBA00012438"/>
    </source>
</evidence>
<dbReference type="SMART" id="SM00073">
    <property type="entry name" value="HPT"/>
    <property type="match status" value="1"/>
</dbReference>
<evidence type="ECO:0000256" key="13">
    <source>
        <dbReference type="ARBA" id="ARBA00023136"/>
    </source>
</evidence>
<keyword evidence="5 16" id="KW-0597">Phosphoprotein</keyword>
<dbReference type="Gene3D" id="3.30.450.20">
    <property type="entry name" value="PAS domain"/>
    <property type="match status" value="4"/>
</dbReference>
<dbReference type="GO" id="GO:0005886">
    <property type="term" value="C:plasma membrane"/>
    <property type="evidence" value="ECO:0007669"/>
    <property type="project" value="UniProtKB-SubCell"/>
</dbReference>
<evidence type="ECO:0000256" key="4">
    <source>
        <dbReference type="ARBA" id="ARBA00022475"/>
    </source>
</evidence>
<evidence type="ECO:0000259" key="18">
    <source>
        <dbReference type="PROSITE" id="PS50110"/>
    </source>
</evidence>
<evidence type="ECO:0000256" key="15">
    <source>
        <dbReference type="PROSITE-ProRule" id="PRU00110"/>
    </source>
</evidence>
<reference evidence="22 23" key="1">
    <citation type="journal article" date="2017" name="ISME J.">
        <title>Potential for microbial H2 and metal transformations associated with novel bacteria and archaea in deep terrestrial subsurface sediments.</title>
        <authorList>
            <person name="Hernsdorf A.W."/>
            <person name="Amano Y."/>
            <person name="Miyakawa K."/>
            <person name="Ise K."/>
            <person name="Suzuki Y."/>
            <person name="Anantharaman K."/>
            <person name="Probst A."/>
            <person name="Burstein D."/>
            <person name="Thomas B.C."/>
            <person name="Banfield J.F."/>
        </authorList>
    </citation>
    <scope>NUCLEOTIDE SEQUENCE [LARGE SCALE GENOMIC DNA]</scope>
    <source>
        <strain evidence="22">HGW-Wallbacteria-1</strain>
    </source>
</reference>
<evidence type="ECO:0000256" key="9">
    <source>
        <dbReference type="ARBA" id="ARBA00022777"/>
    </source>
</evidence>
<dbReference type="PRINTS" id="PR00344">
    <property type="entry name" value="BCTRLSENSOR"/>
</dbReference>
<feature type="domain" description="HPt" evidence="21">
    <location>
        <begin position="1356"/>
        <end position="1452"/>
    </location>
</feature>
<dbReference type="InterPro" id="IPR000014">
    <property type="entry name" value="PAS"/>
</dbReference>
<dbReference type="Proteomes" id="UP000233256">
    <property type="component" value="Unassembled WGS sequence"/>
</dbReference>
<dbReference type="SUPFAM" id="SSF55874">
    <property type="entry name" value="ATPase domain of HSP90 chaperone/DNA topoisomerase II/histidine kinase"/>
    <property type="match status" value="1"/>
</dbReference>
<dbReference type="InterPro" id="IPR001610">
    <property type="entry name" value="PAC"/>
</dbReference>
<dbReference type="PROSITE" id="PS50112">
    <property type="entry name" value="PAS"/>
    <property type="match status" value="3"/>
</dbReference>
<dbReference type="GO" id="GO:0000155">
    <property type="term" value="F:phosphorelay sensor kinase activity"/>
    <property type="evidence" value="ECO:0007669"/>
    <property type="project" value="InterPro"/>
</dbReference>
<feature type="domain" description="Response regulatory" evidence="18">
    <location>
        <begin position="1185"/>
        <end position="1326"/>
    </location>
</feature>
<organism evidence="22 23">
    <name type="scientific">Candidatus Wallbacteria bacterium HGW-Wallbacteria-1</name>
    <dbReference type="NCBI Taxonomy" id="2013854"/>
    <lineage>
        <taxon>Bacteria</taxon>
        <taxon>Candidatus Walliibacteriota</taxon>
    </lineage>
</organism>
<dbReference type="Pfam" id="PF00072">
    <property type="entry name" value="Response_reg"/>
    <property type="match status" value="1"/>
</dbReference>
<keyword evidence="7" id="KW-0812">Transmembrane</keyword>
<dbReference type="CDD" id="cd16922">
    <property type="entry name" value="HATPase_EvgS-ArcB-TorS-like"/>
    <property type="match status" value="1"/>
</dbReference>
<feature type="domain" description="PAS" evidence="19">
    <location>
        <begin position="343"/>
        <end position="413"/>
    </location>
</feature>
<dbReference type="NCBIfam" id="TIGR00229">
    <property type="entry name" value="sensory_box"/>
    <property type="match status" value="3"/>
</dbReference>
<keyword evidence="10" id="KW-0067">ATP-binding</keyword>
<keyword evidence="9" id="KW-0418">Kinase</keyword>
<dbReference type="CDD" id="cd00130">
    <property type="entry name" value="PAS"/>
    <property type="match status" value="3"/>
</dbReference>
<dbReference type="Gene3D" id="3.30.450.40">
    <property type="match status" value="1"/>
</dbReference>
<feature type="domain" description="PAS" evidence="19">
    <location>
        <begin position="469"/>
        <end position="506"/>
    </location>
</feature>
<dbReference type="Gene3D" id="3.40.50.2300">
    <property type="match status" value="1"/>
</dbReference>
<evidence type="ECO:0000256" key="5">
    <source>
        <dbReference type="ARBA" id="ARBA00022553"/>
    </source>
</evidence>
<dbReference type="EC" id="2.7.13.3" evidence="3"/>
<dbReference type="InterPro" id="IPR000700">
    <property type="entry name" value="PAS-assoc_C"/>
</dbReference>
<dbReference type="PANTHER" id="PTHR45339:SF1">
    <property type="entry name" value="HYBRID SIGNAL TRANSDUCTION HISTIDINE KINASE J"/>
    <property type="match status" value="1"/>
</dbReference>
<keyword evidence="11" id="KW-1133">Transmembrane helix</keyword>
<dbReference type="SMART" id="SM00388">
    <property type="entry name" value="HisKA"/>
    <property type="match status" value="1"/>
</dbReference>
<dbReference type="InterPro" id="IPR008207">
    <property type="entry name" value="Sig_transdc_His_kin_Hpt_dom"/>
</dbReference>
<dbReference type="SUPFAM" id="SSF47226">
    <property type="entry name" value="Histidine-containing phosphotransfer domain, HPT domain"/>
    <property type="match status" value="1"/>
</dbReference>
<dbReference type="InterPro" id="IPR013767">
    <property type="entry name" value="PAS_fold"/>
</dbReference>
<keyword evidence="8" id="KW-0547">Nucleotide-binding</keyword>
<accession>A0A2N1PQV4</accession>
<feature type="modified residue" description="Phosphohistidine" evidence="15">
    <location>
        <position position="1395"/>
    </location>
</feature>
<gene>
    <name evidence="22" type="ORF">CVV64_07540</name>
</gene>
<evidence type="ECO:0000256" key="10">
    <source>
        <dbReference type="ARBA" id="ARBA00022840"/>
    </source>
</evidence>
<evidence type="ECO:0000313" key="22">
    <source>
        <dbReference type="EMBL" id="PKK90723.1"/>
    </source>
</evidence>
<comment type="subcellular location">
    <subcellularLocation>
        <location evidence="2">Cell membrane</location>
        <topology evidence="2">Multi-pass membrane protein</topology>
    </subcellularLocation>
</comment>
<protein>
    <recommendedName>
        <fullName evidence="3">histidine kinase</fullName>
        <ecNumber evidence="3">2.7.13.3</ecNumber>
    </recommendedName>
</protein>
<dbReference type="FunFam" id="1.10.287.130:FF:000038">
    <property type="entry name" value="Sensory transduction histidine kinase"/>
    <property type="match status" value="1"/>
</dbReference>
<evidence type="ECO:0000259" key="19">
    <source>
        <dbReference type="PROSITE" id="PS50112"/>
    </source>
</evidence>
<evidence type="ECO:0000259" key="17">
    <source>
        <dbReference type="PROSITE" id="PS50109"/>
    </source>
</evidence>
<evidence type="ECO:0000256" key="8">
    <source>
        <dbReference type="ARBA" id="ARBA00022741"/>
    </source>
</evidence>
<dbReference type="InterPro" id="IPR003594">
    <property type="entry name" value="HATPase_dom"/>
</dbReference>
<sequence length="1452" mass="162712">MKDSRNLPEQIPELIPEVISNAIFGAVAEALDMLASDVPTENIIVSLLTSTGRILESETAVLSESDSDSSAPWLFITIDKCNCPEEIKGSVEYDRHIEQIGNLSNVLIENIQNQYLKPFGLSGNPHVPGTWKINFSADVEKDESKTYIDGRVNGILLPLIGSGACGAFLTFWSGRACESISALQQSGCLKNLFSCFINLLQTRKNFLERMKVEKALVQREALLSSIIEQQTEVICRFDLFWRISFANKAFCHLFAGGRDVQGENFLELMPSHSIENIIEHYSRFSSFPVENLQKSTRCLMAGHDGTDKWLQWNDRAILNSMGQICEFQCVGRDISDTILLERGRAEISAIVESSDDAILGMDLSGSITAWNRGAEKMYGFTREMMMGQNILKIIPLEHHERMQAQLRQVARGEKLSHLETIRIKRDGFSIDVSVSLSPIFSGNGEICGVSSIARDITEQRASRRSLREALSLQQAILDGVGMAVFTIDMLGMISSANAGFRELLGYDTALSEGNLGFSQIIKSQQLLNDSGGIVDFRDLDSLFEQICLAGHVDGKGTLLHQEGCTVPIVFTIRALPEDSGKQGFLMVVRNDSVRQKAEQELREKNTRFKTLIDNLQSAVLVEDEERIILHVNQEFCTLFGVESTPEEMIGMDCSDAARTFSEIFKFPERFVSRVITLLEKRVRVTGEEVALKDGRTFERDYVPVFIGDEYRGHLWQYRDISAKKKEEREKRTQAKRIRTLYEVSSMSFTSYDEQITEMLMAGCMLLSMDVGVVGEIIPDSGSYVIHCSYAPMNNEMKPGTHHDISGTIAELVFSSEMPVGVEKLSATPWSRSPVSSNVPFQVYMGCPVWVSGKRYGILSFFRTREREEPFSDSDRGLMQLMGQWVSVSLERRAAAEELMQAKETAEGANRAKSEFLATMSHEIRTPMNSIIGMAELLTLTELTPDQRDYARSINIAGENLLQLLNDILDLSKVESGHLKLENITFDLVEALEKAVEIFRLRADAKGLDLELRIAENVPRMVTGDVVRLRQILINLFGNAIKFTRTGGITISVDLSVGGGEVFGAPAEVELLFSVQDTGIGISADKLNMIFESFNQADSSTTRKYGGTGLGLSICRKLVTLMGGRIWVESVESEGSNFLFTSRFFKVTVREQELGRDEAKEVSRQGMVEHDSSYDGVIRRKIHRPRILLAEDSEDNRKLFLAYCKGFDLEIVIATNGLQALEMYENGKFDLIFMDMQMPEMDGFDATRKIRLIEKSEKSRSPGKVESMFVGDSEMIESSEKQRIPIIGLSANAFKEDIKRSLDAGCDEYLVKPVKRNAILGTLLKYFEIEERKMHEHGDGSITGKRVDSADGDIVIVPAVLADLVPEYLSDKREDLLEMGRRLESGDFEVIQRLGHSMKGSGSSYGFERLTELGYIIEQAARTKDTRTLVRTFLKVKDFLDTVRYEKAPEDEF</sequence>
<dbReference type="CDD" id="cd17546">
    <property type="entry name" value="REC_hyHK_CKI1_RcsC-like"/>
    <property type="match status" value="1"/>
</dbReference>
<dbReference type="Gene3D" id="1.10.287.130">
    <property type="match status" value="1"/>
</dbReference>
<dbReference type="InterPro" id="IPR035965">
    <property type="entry name" value="PAS-like_dom_sf"/>
</dbReference>
<dbReference type="EMBL" id="PGXC01000004">
    <property type="protein sequence ID" value="PKK90723.1"/>
    <property type="molecule type" value="Genomic_DNA"/>
</dbReference>
<dbReference type="PROSITE" id="PS50109">
    <property type="entry name" value="HIS_KIN"/>
    <property type="match status" value="1"/>
</dbReference>
<dbReference type="FunFam" id="3.30.565.10:FF:000010">
    <property type="entry name" value="Sensor histidine kinase RcsC"/>
    <property type="match status" value="1"/>
</dbReference>
<dbReference type="Pfam" id="PF00989">
    <property type="entry name" value="PAS"/>
    <property type="match status" value="1"/>
</dbReference>
<dbReference type="SMART" id="SM00448">
    <property type="entry name" value="REC"/>
    <property type="match status" value="1"/>
</dbReference>
<feature type="modified residue" description="4-aspartylphosphate" evidence="16">
    <location>
        <position position="1234"/>
    </location>
</feature>
<dbReference type="InterPro" id="IPR001789">
    <property type="entry name" value="Sig_transdc_resp-reg_receiver"/>
</dbReference>
<dbReference type="Pfam" id="PF02518">
    <property type="entry name" value="HATPase_c"/>
    <property type="match status" value="1"/>
</dbReference>